<proteinExistence type="predicted"/>
<evidence type="ECO:0000313" key="2">
    <source>
        <dbReference type="Proteomes" id="UP000464658"/>
    </source>
</evidence>
<dbReference type="EMBL" id="AP021906">
    <property type="protein sequence ID" value="BBP92767.1"/>
    <property type="molecule type" value="Genomic_DNA"/>
</dbReference>
<reference evidence="1 2" key="1">
    <citation type="submission" date="2019-12" db="EMBL/GenBank/DDBJ databases">
        <title>Full genome sequence of a Bacillus safensis strain isolated from commercially available natto in Indonesia.</title>
        <authorList>
            <person name="Yoshida M."/>
            <person name="Uomi M."/>
            <person name="Waturangi D."/>
            <person name="Ekaputri J.J."/>
            <person name="Setiamarga D.H.E."/>
        </authorList>
    </citation>
    <scope>NUCLEOTIDE SEQUENCE [LARGE SCALE GENOMIC DNA]</scope>
    <source>
        <strain evidence="1 2">IDN1</strain>
    </source>
</reference>
<organism evidence="1 2">
    <name type="scientific">Bacillus safensis</name>
    <dbReference type="NCBI Taxonomy" id="561879"/>
    <lineage>
        <taxon>Bacteria</taxon>
        <taxon>Bacillati</taxon>
        <taxon>Bacillota</taxon>
        <taxon>Bacilli</taxon>
        <taxon>Bacillales</taxon>
        <taxon>Bacillaceae</taxon>
        <taxon>Bacillus</taxon>
    </lineage>
</organism>
<evidence type="ECO:0000313" key="1">
    <source>
        <dbReference type="EMBL" id="BBP92767.1"/>
    </source>
</evidence>
<gene>
    <name evidence="1" type="ORF">BsIDN1_63850</name>
</gene>
<protein>
    <submittedName>
        <fullName evidence="1">Uncharacterized protein</fullName>
    </submittedName>
</protein>
<accession>A0A5S9MH18</accession>
<name>A0A5S9MH18_BACIA</name>
<dbReference type="Proteomes" id="UP000464658">
    <property type="component" value="Chromosome"/>
</dbReference>
<dbReference type="AlphaFoldDB" id="A0A5S9MH18"/>
<sequence>MEKKAVKKKPSDAVKLGIGFITEDRKDEGLMLMMHPSEKTSVCQT</sequence>